<accession>A0A2P8DRI7</accession>
<protein>
    <submittedName>
        <fullName evidence="1">Uncharacterized protein</fullName>
    </submittedName>
</protein>
<organism evidence="1 2">
    <name type="scientific">Cecembia rubra</name>
    <dbReference type="NCBI Taxonomy" id="1485585"/>
    <lineage>
        <taxon>Bacteria</taxon>
        <taxon>Pseudomonadati</taxon>
        <taxon>Bacteroidota</taxon>
        <taxon>Cytophagia</taxon>
        <taxon>Cytophagales</taxon>
        <taxon>Cyclobacteriaceae</taxon>
        <taxon>Cecembia</taxon>
    </lineage>
</organism>
<comment type="caution">
    <text evidence="1">The sequence shown here is derived from an EMBL/GenBank/DDBJ whole genome shotgun (WGS) entry which is preliminary data.</text>
</comment>
<reference evidence="1 2" key="1">
    <citation type="submission" date="2018-03" db="EMBL/GenBank/DDBJ databases">
        <title>Genomic Encyclopedia of Archaeal and Bacterial Type Strains, Phase II (KMG-II): from individual species to whole genera.</title>
        <authorList>
            <person name="Goeker M."/>
        </authorList>
    </citation>
    <scope>NUCLEOTIDE SEQUENCE [LARGE SCALE GENOMIC DNA]</scope>
    <source>
        <strain evidence="1 2">DSM 28057</strain>
    </source>
</reference>
<keyword evidence="2" id="KW-1185">Reference proteome</keyword>
<evidence type="ECO:0000313" key="1">
    <source>
        <dbReference type="EMBL" id="PSK99828.1"/>
    </source>
</evidence>
<dbReference type="AlphaFoldDB" id="A0A2P8DRI7"/>
<dbReference type="Proteomes" id="UP000240708">
    <property type="component" value="Unassembled WGS sequence"/>
</dbReference>
<dbReference type="RefSeq" id="WP_281261114.1">
    <property type="nucleotide sequence ID" value="NZ_PYGF01000016.1"/>
</dbReference>
<sequence length="44" mass="4921">MEQWNGLFNPNLYDPHYIQAKRGMALDFVAGGIILDLGSAQLLE</sequence>
<gene>
    <name evidence="1" type="ORF">CLV48_11618</name>
</gene>
<evidence type="ECO:0000313" key="2">
    <source>
        <dbReference type="Proteomes" id="UP000240708"/>
    </source>
</evidence>
<name>A0A2P8DRI7_9BACT</name>
<dbReference type="EMBL" id="PYGF01000016">
    <property type="protein sequence ID" value="PSK99828.1"/>
    <property type="molecule type" value="Genomic_DNA"/>
</dbReference>
<proteinExistence type="predicted"/>